<dbReference type="AlphaFoldDB" id="A0A2P6VIE7"/>
<dbReference type="OrthoDB" id="2498029at2759"/>
<dbReference type="GO" id="GO:0016740">
    <property type="term" value="F:transferase activity"/>
    <property type="evidence" value="ECO:0007669"/>
    <property type="project" value="UniProtKB-KW"/>
</dbReference>
<evidence type="ECO:0000313" key="3">
    <source>
        <dbReference type="Proteomes" id="UP000239649"/>
    </source>
</evidence>
<evidence type="ECO:0000313" key="2">
    <source>
        <dbReference type="EMBL" id="PSC73837.1"/>
    </source>
</evidence>
<feature type="transmembrane region" description="Helical" evidence="1">
    <location>
        <begin position="109"/>
        <end position="128"/>
    </location>
</feature>
<keyword evidence="1" id="KW-1133">Transmembrane helix</keyword>
<feature type="transmembrane region" description="Helical" evidence="1">
    <location>
        <begin position="134"/>
        <end position="151"/>
    </location>
</feature>
<dbReference type="EMBL" id="LHPF02000006">
    <property type="protein sequence ID" value="PSC73837.1"/>
    <property type="molecule type" value="Genomic_DNA"/>
</dbReference>
<accession>A0A2P6VIE7</accession>
<keyword evidence="2" id="KW-0808">Transferase</keyword>
<dbReference type="Proteomes" id="UP000239649">
    <property type="component" value="Unassembled WGS sequence"/>
</dbReference>
<organism evidence="2 3">
    <name type="scientific">Micractinium conductrix</name>
    <dbReference type="NCBI Taxonomy" id="554055"/>
    <lineage>
        <taxon>Eukaryota</taxon>
        <taxon>Viridiplantae</taxon>
        <taxon>Chlorophyta</taxon>
        <taxon>core chlorophytes</taxon>
        <taxon>Trebouxiophyceae</taxon>
        <taxon>Chlorellales</taxon>
        <taxon>Chlorellaceae</taxon>
        <taxon>Chlorella clade</taxon>
        <taxon>Micractinium</taxon>
    </lineage>
</organism>
<proteinExistence type="predicted"/>
<comment type="caution">
    <text evidence="2">The sequence shown here is derived from an EMBL/GenBank/DDBJ whole genome shotgun (WGS) entry which is preliminary data.</text>
</comment>
<gene>
    <name evidence="2" type="ORF">C2E20_3187</name>
</gene>
<keyword evidence="1" id="KW-0472">Membrane</keyword>
<evidence type="ECO:0000256" key="1">
    <source>
        <dbReference type="SAM" id="Phobius"/>
    </source>
</evidence>
<keyword evidence="1" id="KW-0812">Transmembrane</keyword>
<name>A0A2P6VIE7_9CHLO</name>
<protein>
    <submittedName>
        <fullName evidence="2">Glycosyl transferase family 1</fullName>
    </submittedName>
</protein>
<keyword evidence="3" id="KW-1185">Reference proteome</keyword>
<sequence length="186" mass="19382">MCAKLVQHGRFITADGTKNLDLLDALNDPRFLFHSAAPLLCLTGLDLGQRLGVGWASNVWVEGITALACTAVVALSTLRNTLLLQTRPTWSGGVFHFTYNDAGFDFTRIIPVGLTTVLLTALGVSAALEDPSQWAVAAGPAACLALSAGIIPRSVAPMILTGNAGEVMLIASLVATEAGLLGQKLL</sequence>
<reference evidence="2 3" key="1">
    <citation type="journal article" date="2018" name="Plant J.">
        <title>Genome sequences of Chlorella sorokiniana UTEX 1602 and Micractinium conductrix SAG 241.80: implications to maltose excretion by a green alga.</title>
        <authorList>
            <person name="Arriola M.B."/>
            <person name="Velmurugan N."/>
            <person name="Zhang Y."/>
            <person name="Plunkett M.H."/>
            <person name="Hondzo H."/>
            <person name="Barney B.M."/>
        </authorList>
    </citation>
    <scope>NUCLEOTIDE SEQUENCE [LARGE SCALE GENOMIC DNA]</scope>
    <source>
        <strain evidence="2 3">SAG 241.80</strain>
    </source>
</reference>